<evidence type="ECO:0000313" key="2">
    <source>
        <dbReference type="Proteomes" id="UP001576784"/>
    </source>
</evidence>
<dbReference type="Proteomes" id="UP001576784">
    <property type="component" value="Unassembled WGS sequence"/>
</dbReference>
<gene>
    <name evidence="1" type="ORF">ACE1CI_37715</name>
</gene>
<reference evidence="1 2" key="1">
    <citation type="submission" date="2024-09" db="EMBL/GenBank/DDBJ databases">
        <title>Floridaenema gen nov. (Aerosakkonemataceae, Aerosakkonematales ord. nov., Cyanobacteria) from benthic tropical and subtropical fresh waters, with the description of four new species.</title>
        <authorList>
            <person name="Moretto J.A."/>
            <person name="Berthold D.E."/>
            <person name="Lefler F.W."/>
            <person name="Huang I.-S."/>
            <person name="Laughinghouse H. IV."/>
        </authorList>
    </citation>
    <scope>NUCLEOTIDE SEQUENCE [LARGE SCALE GENOMIC DNA]</scope>
    <source>
        <strain evidence="1 2">BLCC-F50</strain>
    </source>
</reference>
<proteinExistence type="predicted"/>
<sequence>MIIQYLIDENVNPLYPQQLRRREPELVIQVVGEPATPPKGTLDPEILIWCETYGCILVTNNRRSMPVHLADHLAQDRHIPGIFILNQDMGIGETINELIMIAKYSFKTEYQDRITFLPIP</sequence>
<organism evidence="1 2">
    <name type="scientific">Floridaenema flaviceps BLCC-F50</name>
    <dbReference type="NCBI Taxonomy" id="3153642"/>
    <lineage>
        <taxon>Bacteria</taxon>
        <taxon>Bacillati</taxon>
        <taxon>Cyanobacteriota</taxon>
        <taxon>Cyanophyceae</taxon>
        <taxon>Oscillatoriophycideae</taxon>
        <taxon>Aerosakkonematales</taxon>
        <taxon>Aerosakkonemataceae</taxon>
        <taxon>Floridanema</taxon>
        <taxon>Floridanema flaviceps</taxon>
    </lineage>
</organism>
<protein>
    <recommendedName>
        <fullName evidence="3">DUF5615 domain-containing protein</fullName>
    </recommendedName>
</protein>
<accession>A0ABV4Y447</accession>
<comment type="caution">
    <text evidence="1">The sequence shown here is derived from an EMBL/GenBank/DDBJ whole genome shotgun (WGS) entry which is preliminary data.</text>
</comment>
<dbReference type="RefSeq" id="WP_413268280.1">
    <property type="nucleotide sequence ID" value="NZ_JBHFNR010000301.1"/>
</dbReference>
<name>A0ABV4Y447_9CYAN</name>
<keyword evidence="2" id="KW-1185">Reference proteome</keyword>
<evidence type="ECO:0000313" key="1">
    <source>
        <dbReference type="EMBL" id="MFB2898687.1"/>
    </source>
</evidence>
<evidence type="ECO:0008006" key="3">
    <source>
        <dbReference type="Google" id="ProtNLM"/>
    </source>
</evidence>
<dbReference type="EMBL" id="JBHFNR010000301">
    <property type="protein sequence ID" value="MFB2898687.1"/>
    <property type="molecule type" value="Genomic_DNA"/>
</dbReference>